<evidence type="ECO:0008006" key="4">
    <source>
        <dbReference type="Google" id="ProtNLM"/>
    </source>
</evidence>
<keyword evidence="1" id="KW-0732">Signal</keyword>
<dbReference type="AlphaFoldDB" id="A0A120MYQ5"/>
<name>A0A120MYQ5_9SPHI</name>
<feature type="signal peptide" evidence="1">
    <location>
        <begin position="1"/>
        <end position="21"/>
    </location>
</feature>
<keyword evidence="3" id="KW-1185">Reference proteome</keyword>
<dbReference type="KEGG" id="mgot:MgSA37_03808"/>
<protein>
    <recommendedName>
        <fullName evidence="4">Ig-like domain-containing protein</fullName>
    </recommendedName>
</protein>
<gene>
    <name evidence="2" type="ORF">MgSA37_03808</name>
</gene>
<dbReference type="NCBIfam" id="TIGR04131">
    <property type="entry name" value="Bac_Flav_CTERM"/>
    <property type="match status" value="1"/>
</dbReference>
<sequence length="1046" mass="114101">MRSNRNLLVLILLLLSTTTYSQQQDVAFHLSSELLNGKTILKIKRDFYDPYLWVLAKNNEVYRINSLTKKIDDYSDKFAAYSSLQFIDIAGRSQDTVFIAANSANIVQYKNGSVRLLGPADGILGTVNSIGIDKNLYYQETYVGHCLIIGTSGGFCRYNMDNENAAQLLNNGSSKIYEATYRKEMYKDSFGTNPFAGNDTINYLPVDHENWAGGVYGEYLWEGGKSFGYNINTAYYISSDVQELGDVTDLTNLFWGNNKGMFQNSEKRSYSSGSAHGHYLNDITVNKITSIYGLVALGDNGSPGYPGNIKENLLVGTDVGLYFSSTVYNNYESNTWLATFLRQFSLFHYGELGNIRVNDICVNTSSTTMPICEDGVWLACDNGLYLIKPDYAPFWNGQQSYTISFENQANTVSKIELCAGSSVTAVASFLLDPTIAIQWYANGKELPGKSQNSLEINSSGDYYAVLYDPCGNTHLESNHLTVQVITAPVFTFNYPDKIQQCDNTPLTLQTTDNPGYTYRWYTNGVLNGNTTSSYTVTQTGKYKVEVSACTNSWVPSKEVEVDLVTLPVPQVTSDKAVYCAEDIAVLAESAPTDPSYTINWYRDGTLLTADKNLTTINETTAGSYTVVLASTISTCTQTSSALPLAFTPAPVFTFNYPNQLQYCIGTLLTLQVTGSANYQYRWYKDGTLNGITTTSLPITRNGAYKVEVSSCAGSWVASKEVQVAFVIVPVPAISTDKPAYCVGDNATLSLAETVDPDYTIQWYKDNVPVPNSTGQSSIVTNVPGSYTVTLAYSTPNTDGSTCSQSSAVQAITFNPPPTVSIEKIVNTTICDGQTINLKANYNGGTVQWSTGETTDQVSITQAGTYTATVTSTAGCQAAASTDIAFLPNPVFSVNDTTICTYKKQVVTLTAPAGFAQYDWNGQTGGQTYQVSQPQTVSLTVTDANGCQATQQIKVADRCPDIYIPNTFTPNGDGINDTWVIEGLDSDPTSTVKVFTRNGVQVFSSIGYGTPWNGEYKGKKLPAGAYYYIVTAKNGSQKFSGSLTVIY</sequence>
<evidence type="ECO:0000313" key="2">
    <source>
        <dbReference type="EMBL" id="BAU55617.1"/>
    </source>
</evidence>
<dbReference type="InterPro" id="IPR026341">
    <property type="entry name" value="T9SS_type_B"/>
</dbReference>
<dbReference type="Gene3D" id="2.60.40.10">
    <property type="entry name" value="Immunoglobulins"/>
    <property type="match status" value="1"/>
</dbReference>
<dbReference type="Proteomes" id="UP000218263">
    <property type="component" value="Chromosome"/>
</dbReference>
<dbReference type="InterPro" id="IPR036179">
    <property type="entry name" value="Ig-like_dom_sf"/>
</dbReference>
<evidence type="ECO:0000313" key="3">
    <source>
        <dbReference type="Proteomes" id="UP000218263"/>
    </source>
</evidence>
<dbReference type="Pfam" id="PF13585">
    <property type="entry name" value="CHU_C"/>
    <property type="match status" value="1"/>
</dbReference>
<dbReference type="InterPro" id="IPR013783">
    <property type="entry name" value="Ig-like_fold"/>
</dbReference>
<reference evidence="2 3" key="1">
    <citation type="submission" date="2015-12" db="EMBL/GenBank/DDBJ databases">
        <title>Genome sequence of Mucilaginibacter gotjawali.</title>
        <authorList>
            <person name="Lee J.S."/>
            <person name="Lee K.C."/>
            <person name="Kim K.K."/>
            <person name="Lee B.W."/>
        </authorList>
    </citation>
    <scope>NUCLEOTIDE SEQUENCE [LARGE SCALE GENOMIC DNA]</scope>
    <source>
        <strain evidence="2 3">SA3-7</strain>
    </source>
</reference>
<accession>A0A120MYQ5</accession>
<organism evidence="2 3">
    <name type="scientific">Mucilaginibacter gotjawali</name>
    <dbReference type="NCBI Taxonomy" id="1550579"/>
    <lineage>
        <taxon>Bacteria</taxon>
        <taxon>Pseudomonadati</taxon>
        <taxon>Bacteroidota</taxon>
        <taxon>Sphingobacteriia</taxon>
        <taxon>Sphingobacteriales</taxon>
        <taxon>Sphingobacteriaceae</taxon>
        <taxon>Mucilaginibacter</taxon>
    </lineage>
</organism>
<dbReference type="SUPFAM" id="SSF48726">
    <property type="entry name" value="Immunoglobulin"/>
    <property type="match status" value="2"/>
</dbReference>
<evidence type="ECO:0000256" key="1">
    <source>
        <dbReference type="SAM" id="SignalP"/>
    </source>
</evidence>
<feature type="chain" id="PRO_5007167913" description="Ig-like domain-containing protein" evidence="1">
    <location>
        <begin position="22"/>
        <end position="1046"/>
    </location>
</feature>
<proteinExistence type="predicted"/>
<dbReference type="EMBL" id="AP017313">
    <property type="protein sequence ID" value="BAU55617.1"/>
    <property type="molecule type" value="Genomic_DNA"/>
</dbReference>